<dbReference type="GeneID" id="17036930"/>
<protein>
    <submittedName>
        <fullName evidence="2">Uncharacterized protein</fullName>
    </submittedName>
</protein>
<name>I0YKR1_COCSC</name>
<feature type="region of interest" description="Disordered" evidence="1">
    <location>
        <begin position="200"/>
        <end position="375"/>
    </location>
</feature>
<dbReference type="EMBL" id="AGSI01000021">
    <property type="protein sequence ID" value="EIE18980.1"/>
    <property type="molecule type" value="Genomic_DNA"/>
</dbReference>
<proteinExistence type="predicted"/>
<feature type="compositionally biased region" description="Basic and acidic residues" evidence="1">
    <location>
        <begin position="237"/>
        <end position="247"/>
    </location>
</feature>
<comment type="caution">
    <text evidence="2">The sequence shown here is derived from an EMBL/GenBank/DDBJ whole genome shotgun (WGS) entry which is preliminary data.</text>
</comment>
<feature type="compositionally biased region" description="Low complexity" evidence="1">
    <location>
        <begin position="852"/>
        <end position="895"/>
    </location>
</feature>
<feature type="compositionally biased region" description="Pro residues" evidence="1">
    <location>
        <begin position="1019"/>
        <end position="1030"/>
    </location>
</feature>
<dbReference type="Proteomes" id="UP000007264">
    <property type="component" value="Unassembled WGS sequence"/>
</dbReference>
<dbReference type="STRING" id="574566.I0YKR1"/>
<feature type="region of interest" description="Disordered" evidence="1">
    <location>
        <begin position="588"/>
        <end position="617"/>
    </location>
</feature>
<feature type="compositionally biased region" description="Low complexity" evidence="1">
    <location>
        <begin position="1031"/>
        <end position="1046"/>
    </location>
</feature>
<feature type="compositionally biased region" description="Basic and acidic residues" evidence="1">
    <location>
        <begin position="200"/>
        <end position="209"/>
    </location>
</feature>
<feature type="compositionally biased region" description="Low complexity" evidence="1">
    <location>
        <begin position="980"/>
        <end position="997"/>
    </location>
</feature>
<organism evidence="2 3">
    <name type="scientific">Coccomyxa subellipsoidea (strain C-169)</name>
    <name type="common">Green microalga</name>
    <dbReference type="NCBI Taxonomy" id="574566"/>
    <lineage>
        <taxon>Eukaryota</taxon>
        <taxon>Viridiplantae</taxon>
        <taxon>Chlorophyta</taxon>
        <taxon>core chlorophytes</taxon>
        <taxon>Trebouxiophyceae</taxon>
        <taxon>Trebouxiophyceae incertae sedis</taxon>
        <taxon>Coccomyxaceae</taxon>
        <taxon>Coccomyxa</taxon>
        <taxon>Coccomyxa subellipsoidea</taxon>
    </lineage>
</organism>
<dbReference type="RefSeq" id="XP_005643524.1">
    <property type="nucleotide sequence ID" value="XM_005643467.1"/>
</dbReference>
<feature type="region of interest" description="Disordered" evidence="1">
    <location>
        <begin position="852"/>
        <end position="899"/>
    </location>
</feature>
<feature type="region of interest" description="Disordered" evidence="1">
    <location>
        <begin position="980"/>
        <end position="1046"/>
    </location>
</feature>
<evidence type="ECO:0000256" key="1">
    <source>
        <dbReference type="SAM" id="MobiDB-lite"/>
    </source>
</evidence>
<evidence type="ECO:0000313" key="3">
    <source>
        <dbReference type="Proteomes" id="UP000007264"/>
    </source>
</evidence>
<feature type="region of interest" description="Disordered" evidence="1">
    <location>
        <begin position="523"/>
        <end position="554"/>
    </location>
</feature>
<evidence type="ECO:0000313" key="2">
    <source>
        <dbReference type="EMBL" id="EIE18980.1"/>
    </source>
</evidence>
<gene>
    <name evidence="2" type="ORF">COCSUDRAFT_45104</name>
</gene>
<keyword evidence="3" id="KW-1185">Reference proteome</keyword>
<reference evidence="2 3" key="1">
    <citation type="journal article" date="2012" name="Genome Biol.">
        <title>The genome of the polar eukaryotic microalga coccomyxa subellipsoidea reveals traits of cold adaptation.</title>
        <authorList>
            <person name="Blanc G."/>
            <person name="Agarkova I."/>
            <person name="Grimwood J."/>
            <person name="Kuo A."/>
            <person name="Brueggeman A."/>
            <person name="Dunigan D."/>
            <person name="Gurnon J."/>
            <person name="Ladunga I."/>
            <person name="Lindquist E."/>
            <person name="Lucas S."/>
            <person name="Pangilinan J."/>
            <person name="Proschold T."/>
            <person name="Salamov A."/>
            <person name="Schmutz J."/>
            <person name="Weeks D."/>
            <person name="Yamada T."/>
            <person name="Claverie J.M."/>
            <person name="Grigoriev I."/>
            <person name="Van Etten J."/>
            <person name="Lomsadze A."/>
            <person name="Borodovsky M."/>
        </authorList>
    </citation>
    <scope>NUCLEOTIDE SEQUENCE [LARGE SCALE GENOMIC DNA]</scope>
    <source>
        <strain evidence="2 3">C-169</strain>
    </source>
</reference>
<feature type="compositionally biased region" description="Polar residues" evidence="1">
    <location>
        <begin position="1079"/>
        <end position="1111"/>
    </location>
</feature>
<feature type="region of interest" description="Disordered" evidence="1">
    <location>
        <begin position="1059"/>
        <end position="1111"/>
    </location>
</feature>
<dbReference type="OrthoDB" id="10613431at2759"/>
<feature type="compositionally biased region" description="Basic residues" evidence="1">
    <location>
        <begin position="306"/>
        <end position="318"/>
    </location>
</feature>
<accession>I0YKR1</accession>
<dbReference type="AlphaFoldDB" id="I0YKR1"/>
<dbReference type="KEGG" id="csl:COCSUDRAFT_45104"/>
<sequence length="1144" mass="120619">MQIMTLNIAMEWIRQKAAGEAASSEKAKKGAPSDKAWLRMMELEEQKKLDQDGRVSAEEVAAGKAAAEAEAQRNLELRAEERRRLRAEQGLDGTSNDLILAQCALRPGVVEDAVCEKADDGRSIKGSQKHMKIVCTEGCTIHYHYACWRAFERAFKVQHPEFSWKNKDGVRCFTDGCTGNIKLALELQSDMGTEISRRELLRLPDEPKRAAHPPPQAEPKKARKQKGAQKAPAADAEEGKAKAEARPTRQALVERAPVAPAPAPKPEVKVEPAPPPALDFPDISFVQRKRDDEEDLERLEKGLKGKKEKKRREKKGKNVVHVLPDAETAHEEEPESSNQPQSYAEHFMAADDPAPRPTLNSKDFPGLTPAAAAGSSRPILAPAPALTPARPSADGLSAWETILCLQSARPGPHLLIQNVDVQSLQAASKPPAAHIEKMVLQYGLFAALVVFPGLAAAAVSYTSSSAGEQAYFKLDGKLLEKKRLELSFLEQYPSHDMIANVASESGTPALQKRATAEQFEETGAAAGVGSSGGSGNQPQRSANVEIPRSSQGDKDRLTMQGLMRGANVMGLEGGKANQLRVAAREFVPSGSPASNPAEAAPLAVSATPSEAGATEPTAAQVEADLAVITCMHLLGCNEAVLGQYNQQERFGISLEDLADHSSHDVHSMGLVLYDIDTHELHGLWRAKRVTHNNVAGQVIAFEVLQKFPPISRDRYSNFLGLEEDGSLNHPQLITGNFVKFCIQQFQKGTASAPSPGRAGGSGRSIKAAIKAAASPLKPDVAHSEPPAPAPSARPVATAAAAAAAAAPAVAPPLFVPAARLPVPAAPAPPAPAAPTAGNLFSSLFEGLFPKEAPAAAPAPQPQQAAPAAPLAVQTAASGSQSSSASGTPRPSSASTREPDRAARMATFYGMAQASPQSRAQITNLLQSSALNSHSSLEMSLRQPAPETTLAAAAQSLAATAVSAPEAPAVSQAAAQPSAAAPAPVQPTAPSAPAAKPPVRLMMPAGRPAYRPPAVGVRPYRPPNAPVPLQPAPQQQQPEPQRPQAAAAALPSITDLLMSNIQPAPSRPSGLPAARPPQPNSAHRSGSGAEQQADTMSRTSSGTSLNSEAASMGSTRRLKVYIVCKVCTRKRVIHVHCIVSIRSST</sequence>